<evidence type="ECO:0000256" key="3">
    <source>
        <dbReference type="PROSITE-ProRule" id="PRU00339"/>
    </source>
</evidence>
<proteinExistence type="predicted"/>
<dbReference type="Pfam" id="PF13485">
    <property type="entry name" value="Peptidase_MA_2"/>
    <property type="match status" value="1"/>
</dbReference>
<dbReference type="SMART" id="SM00028">
    <property type="entry name" value="TPR"/>
    <property type="match status" value="5"/>
</dbReference>
<dbReference type="AlphaFoldDB" id="A0A7M2WRE3"/>
<dbReference type="InterPro" id="IPR039568">
    <property type="entry name" value="Peptidase_MA-like_dom"/>
</dbReference>
<dbReference type="RefSeq" id="WP_206290954.1">
    <property type="nucleotide sequence ID" value="NZ_CP063458.1"/>
</dbReference>
<feature type="repeat" description="TPR" evidence="3">
    <location>
        <begin position="436"/>
        <end position="469"/>
    </location>
</feature>
<dbReference type="InterPro" id="IPR051012">
    <property type="entry name" value="CellSynth/LPSAsmb/PSIAsmb"/>
</dbReference>
<name>A0A7M2WRE3_9BACT</name>
<evidence type="ECO:0000256" key="2">
    <source>
        <dbReference type="ARBA" id="ARBA00022803"/>
    </source>
</evidence>
<dbReference type="InterPro" id="IPR011990">
    <property type="entry name" value="TPR-like_helical_dom_sf"/>
</dbReference>
<dbReference type="Pfam" id="PF13432">
    <property type="entry name" value="TPR_16"/>
    <property type="match status" value="2"/>
</dbReference>
<dbReference type="PANTHER" id="PTHR45586:SF1">
    <property type="entry name" value="LIPOPOLYSACCHARIDE ASSEMBLY PROTEIN B"/>
    <property type="match status" value="1"/>
</dbReference>
<feature type="domain" description="Peptidase MA-like" evidence="4">
    <location>
        <begin position="581"/>
        <end position="707"/>
    </location>
</feature>
<evidence type="ECO:0000313" key="6">
    <source>
        <dbReference type="Proteomes" id="UP000593765"/>
    </source>
</evidence>
<dbReference type="PANTHER" id="PTHR45586">
    <property type="entry name" value="TPR REPEAT-CONTAINING PROTEIN PA4667"/>
    <property type="match status" value="1"/>
</dbReference>
<dbReference type="Gene3D" id="1.25.40.10">
    <property type="entry name" value="Tetratricopeptide repeat domain"/>
    <property type="match status" value="3"/>
</dbReference>
<dbReference type="EMBL" id="CP063458">
    <property type="protein sequence ID" value="QOV87993.1"/>
    <property type="molecule type" value="Genomic_DNA"/>
</dbReference>
<dbReference type="Proteomes" id="UP000593765">
    <property type="component" value="Chromosome"/>
</dbReference>
<reference evidence="5 6" key="1">
    <citation type="submission" date="2020-10" db="EMBL/GenBank/DDBJ databases">
        <title>Wide distribution of Phycisphaera-like planctomycetes from WD2101 soil group in peatlands and genome analysis of the first cultivated representative.</title>
        <authorList>
            <person name="Dedysh S.N."/>
            <person name="Beletsky A.V."/>
            <person name="Ivanova A."/>
            <person name="Kulichevskaya I.S."/>
            <person name="Suzina N.E."/>
            <person name="Philippov D.A."/>
            <person name="Rakitin A.L."/>
            <person name="Mardanov A.V."/>
            <person name="Ravin N.V."/>
        </authorList>
    </citation>
    <scope>NUCLEOTIDE SEQUENCE [LARGE SCALE GENOMIC DNA]</scope>
    <source>
        <strain evidence="5 6">M1803</strain>
    </source>
</reference>
<protein>
    <submittedName>
        <fullName evidence="5">Tetratricopeptide repeat protein</fullName>
    </submittedName>
</protein>
<dbReference type="SUPFAM" id="SSF48452">
    <property type="entry name" value="TPR-like"/>
    <property type="match status" value="3"/>
</dbReference>
<keyword evidence="2 3" id="KW-0802">TPR repeat</keyword>
<dbReference type="InterPro" id="IPR019734">
    <property type="entry name" value="TPR_rpt"/>
</dbReference>
<accession>A0A7M2WRE3</accession>
<organism evidence="5 6">
    <name type="scientific">Humisphaera borealis</name>
    <dbReference type="NCBI Taxonomy" id="2807512"/>
    <lineage>
        <taxon>Bacteria</taxon>
        <taxon>Pseudomonadati</taxon>
        <taxon>Planctomycetota</taxon>
        <taxon>Phycisphaerae</taxon>
        <taxon>Tepidisphaerales</taxon>
        <taxon>Tepidisphaeraceae</taxon>
        <taxon>Humisphaera</taxon>
    </lineage>
</organism>
<keyword evidence="6" id="KW-1185">Reference proteome</keyword>
<keyword evidence="1" id="KW-0677">Repeat</keyword>
<dbReference type="KEGG" id="hbs:IPV69_17185"/>
<dbReference type="PROSITE" id="PS50005">
    <property type="entry name" value="TPR"/>
    <property type="match status" value="1"/>
</dbReference>
<evidence type="ECO:0000259" key="4">
    <source>
        <dbReference type="Pfam" id="PF13485"/>
    </source>
</evidence>
<gene>
    <name evidence="5" type="ORF">IPV69_17185</name>
</gene>
<sequence>MPTLRNSRLVRSALLAAVGGVVVCPRPLPAHDFVRESAPVRWVEQAMTEDLPPLKYPAYFDDFDKAKAQVHSGRYKTALLTLRRIANPKPEQLVIIALCKGKALAVTGRTEDAIKALTETTKVPFGKEQIELSAHPRVQLLHAEILAEAGRADDAIKVLRSHLKQYPDSWGGHYWAGEVSERLGDTESAKTFYAWFVDAPGEFWAKWTAKQSIPEFDDAEKVTWLGRSVDRWATLNEKYRNNKELPRQILNTFVKAKEIDADWWPAHVAAAEYFAERDDKKQAMGELGLALNANPQDVRALRLAGQISLAMFDFNRCDAAISALRKFDPDSVTADLLEGRNLMHQRLPKDAETPIQRVISAQPRNMEALGLLAATYALQLEEDKAEQILAQVDAVDVGNNNASAYLEVAEQLSAMRQYPRAAAKYKVAIARAPWWTAAWNGLGLLYTQSGDEAEAHAVIKSARELDPFNLETTNYLKLLNDMDSYKRIESEHFVLIFDETKDPILGEYLPQYLESIHADVAGEYKCAPPVKTFIEIFPSHAAFSVRTTGSPWIGTVGASTGRVIALVSPRKGGSNMEPFNWAQVLRHEYTHTVTLAATDNRIQHWMTEGLAVLEERTPMRWEWVPMLNKAVRDRELFTMENLTWGFVRPKKPTDRALAYAQSYWVCKYVQDTYGHGAILKMLEMFKNAGRMEDVFPAVTGKPLDDFYKDFLVWCDQQVEGWGYDEETSKKYDSVREQAEAMMKTDPKAAIPLWEKVLFLRPVDALPHTRLAGLYLFTKQYDRAIAHLEILHKVEIKDNRYAKQIARIYGRQEKWAEAAKYGLQAIYIDPYDLTAHQLLKEACEKSGDKAGAERENRVIPVLEKWLAAKQPGAAAESPKKE</sequence>
<evidence type="ECO:0000256" key="1">
    <source>
        <dbReference type="ARBA" id="ARBA00022737"/>
    </source>
</evidence>
<evidence type="ECO:0000313" key="5">
    <source>
        <dbReference type="EMBL" id="QOV87993.1"/>
    </source>
</evidence>